<dbReference type="PANTHER" id="PTHR30349">
    <property type="entry name" value="PHAGE INTEGRASE-RELATED"/>
    <property type="match status" value="1"/>
</dbReference>
<evidence type="ECO:0000259" key="6">
    <source>
        <dbReference type="PROSITE" id="PS51900"/>
    </source>
</evidence>
<proteinExistence type="inferred from homology"/>
<dbReference type="InterPro" id="IPR002104">
    <property type="entry name" value="Integrase_catalytic"/>
</dbReference>
<evidence type="ECO:0000256" key="4">
    <source>
        <dbReference type="PROSITE-ProRule" id="PRU01248"/>
    </source>
</evidence>
<dbReference type="InterPro" id="IPR010998">
    <property type="entry name" value="Integrase_recombinase_N"/>
</dbReference>
<reference evidence="7 8" key="1">
    <citation type="submission" date="2020-06" db="EMBL/GenBank/DDBJ databases">
        <title>Characterization of fructooligosaccharide metabolism and fructooligosaccharide-degrading enzymes in human commensal butyrate producers.</title>
        <authorList>
            <person name="Tanno H."/>
            <person name="Fujii T."/>
            <person name="Hirano K."/>
            <person name="Maeno S."/>
            <person name="Tonozuka T."/>
            <person name="Sakamoto M."/>
            <person name="Ohkuma M."/>
            <person name="Tochio T."/>
            <person name="Endo A."/>
        </authorList>
    </citation>
    <scope>NUCLEOTIDE SEQUENCE [LARGE SCALE GENOMIC DNA]</scope>
    <source>
        <strain evidence="7 8">JCM 31056</strain>
    </source>
</reference>
<dbReference type="CDD" id="cd01189">
    <property type="entry name" value="INT_ICEBs1_C_like"/>
    <property type="match status" value="1"/>
</dbReference>
<evidence type="ECO:0000256" key="3">
    <source>
        <dbReference type="ARBA" id="ARBA00023172"/>
    </source>
</evidence>
<comment type="caution">
    <text evidence="7">The sequence shown here is derived from an EMBL/GenBank/DDBJ whole genome shotgun (WGS) entry which is preliminary data.</text>
</comment>
<evidence type="ECO:0000256" key="2">
    <source>
        <dbReference type="ARBA" id="ARBA00023125"/>
    </source>
</evidence>
<name>A0ABQ1E385_9FIRM</name>
<feature type="domain" description="Tyr recombinase" evidence="5">
    <location>
        <begin position="183"/>
        <end position="374"/>
    </location>
</feature>
<dbReference type="SUPFAM" id="SSF56349">
    <property type="entry name" value="DNA breaking-rejoining enzymes"/>
    <property type="match status" value="1"/>
</dbReference>
<dbReference type="Pfam" id="PF00589">
    <property type="entry name" value="Phage_integrase"/>
    <property type="match status" value="1"/>
</dbReference>
<dbReference type="Gene3D" id="1.10.443.10">
    <property type="entry name" value="Intergrase catalytic core"/>
    <property type="match status" value="1"/>
</dbReference>
<dbReference type="Gene3D" id="1.10.150.130">
    <property type="match status" value="1"/>
</dbReference>
<dbReference type="InterPro" id="IPR050090">
    <property type="entry name" value="Tyrosine_recombinase_XerCD"/>
</dbReference>
<dbReference type="EMBL" id="BLYJ01000045">
    <property type="protein sequence ID" value="GFO89391.1"/>
    <property type="molecule type" value="Genomic_DNA"/>
</dbReference>
<accession>A0ABQ1E385</accession>
<protein>
    <submittedName>
        <fullName evidence="7">Site-specific integrase</fullName>
    </submittedName>
</protein>
<evidence type="ECO:0000313" key="7">
    <source>
        <dbReference type="EMBL" id="GFO89391.1"/>
    </source>
</evidence>
<dbReference type="Proteomes" id="UP000620147">
    <property type="component" value="Unassembled WGS sequence"/>
</dbReference>
<dbReference type="RefSeq" id="WP_188886660.1">
    <property type="nucleotide sequence ID" value="NZ_BLYJ01000045.1"/>
</dbReference>
<organism evidence="7 8">
    <name type="scientific">Butyricicoccus faecihominis</name>
    <dbReference type="NCBI Taxonomy" id="1712515"/>
    <lineage>
        <taxon>Bacteria</taxon>
        <taxon>Bacillati</taxon>
        <taxon>Bacillota</taxon>
        <taxon>Clostridia</taxon>
        <taxon>Eubacteriales</taxon>
        <taxon>Butyricicoccaceae</taxon>
        <taxon>Butyricicoccus</taxon>
    </lineage>
</organism>
<evidence type="ECO:0000259" key="5">
    <source>
        <dbReference type="PROSITE" id="PS51898"/>
    </source>
</evidence>
<dbReference type="PROSITE" id="PS51898">
    <property type="entry name" value="TYR_RECOMBINASE"/>
    <property type="match status" value="1"/>
</dbReference>
<feature type="domain" description="Core-binding (CB)" evidence="6">
    <location>
        <begin position="79"/>
        <end position="162"/>
    </location>
</feature>
<gene>
    <name evidence="7" type="ORF">BUFA31_25550</name>
</gene>
<dbReference type="InterPro" id="IPR011010">
    <property type="entry name" value="DNA_brk_join_enz"/>
</dbReference>
<keyword evidence="2 4" id="KW-0238">DNA-binding</keyword>
<keyword evidence="8" id="KW-1185">Reference proteome</keyword>
<evidence type="ECO:0000256" key="1">
    <source>
        <dbReference type="ARBA" id="ARBA00008857"/>
    </source>
</evidence>
<sequence length="383" mass="44252">MKTNIIVSVLRVKGYWHLRVKYTENGQPIRYQMSTSISTDQPMQKVELARRRMLSELYELNRVDALCEKWKLSPEMRYQPVSIWLNRWLSERCESIAERTYDRYAIIVQHACQFFDEKGLTLYSVSPLALEEYRDAMLAYGYSSRTIQAHFVLLRAAFDTACHCGLNRSNPICGVQLPHVERNIPRPYSIDEQCCLLNALQGTGLHLPVLLALLYGLRKGEVCGLCWDDIDWENKLLYVRHNAMLVHDEAGRGRVVCSDKLKTQSSYRFFPLHPQVEQLLRARQPHRLSGPVFEGRYGGPLSPSSLGSKFRRFLKDNHLRHIRFHDLRHTCATSLAQRGCEITDIQAYMGHSNPSTTSRYIHPEINENARSLQRLEKALACVS</sequence>
<dbReference type="PANTHER" id="PTHR30349:SF64">
    <property type="entry name" value="PROPHAGE INTEGRASE INTD-RELATED"/>
    <property type="match status" value="1"/>
</dbReference>
<dbReference type="PROSITE" id="PS51900">
    <property type="entry name" value="CB"/>
    <property type="match status" value="1"/>
</dbReference>
<dbReference type="InterPro" id="IPR044068">
    <property type="entry name" value="CB"/>
</dbReference>
<evidence type="ECO:0000313" key="8">
    <source>
        <dbReference type="Proteomes" id="UP000620147"/>
    </source>
</evidence>
<keyword evidence="3" id="KW-0233">DNA recombination</keyword>
<comment type="similarity">
    <text evidence="1">Belongs to the 'phage' integrase family.</text>
</comment>
<dbReference type="InterPro" id="IPR013762">
    <property type="entry name" value="Integrase-like_cat_sf"/>
</dbReference>